<evidence type="ECO:0000256" key="8">
    <source>
        <dbReference type="ARBA" id="ARBA00022989"/>
    </source>
</evidence>
<keyword evidence="7 11" id="KW-0862">Zinc</keyword>
<accession>A0A7W9FR09</accession>
<dbReference type="Gene3D" id="3.30.2010.10">
    <property type="entry name" value="Metalloproteases ('zincins'), catalytic domain"/>
    <property type="match status" value="1"/>
</dbReference>
<dbReference type="Proteomes" id="UP000523821">
    <property type="component" value="Unassembled WGS sequence"/>
</dbReference>
<dbReference type="AlphaFoldDB" id="A0A7W9FR09"/>
<evidence type="ECO:0000256" key="1">
    <source>
        <dbReference type="ARBA" id="ARBA00004651"/>
    </source>
</evidence>
<keyword evidence="8 12" id="KW-1133">Transmembrane helix</keyword>
<reference evidence="14 15" key="1">
    <citation type="submission" date="2020-08" db="EMBL/GenBank/DDBJ databases">
        <title>Genomic Encyclopedia of Type Strains, Phase IV (KMG-IV): sequencing the most valuable type-strain genomes for metagenomic binning, comparative biology and taxonomic classification.</title>
        <authorList>
            <person name="Goeker M."/>
        </authorList>
    </citation>
    <scope>NUCLEOTIDE SEQUENCE [LARGE SCALE GENOMIC DNA]</scope>
    <source>
        <strain evidence="14 15">DSM 16268</strain>
    </source>
</reference>
<dbReference type="EMBL" id="JACHOO010000015">
    <property type="protein sequence ID" value="MBB5755235.1"/>
    <property type="molecule type" value="Genomic_DNA"/>
</dbReference>
<keyword evidence="6 11" id="KW-0378">Hydrolase</keyword>
<comment type="subcellular location">
    <subcellularLocation>
        <location evidence="1">Cell membrane</location>
        <topology evidence="1">Multi-pass membrane protein</topology>
    </subcellularLocation>
</comment>
<dbReference type="RefSeq" id="WP_183858663.1">
    <property type="nucleotide sequence ID" value="NZ_JACHOO010000015.1"/>
</dbReference>
<feature type="transmembrane region" description="Helical" evidence="12">
    <location>
        <begin position="24"/>
        <end position="44"/>
    </location>
</feature>
<comment type="caution">
    <text evidence="14">The sequence shown here is derived from an EMBL/GenBank/DDBJ whole genome shotgun (WGS) entry which is preliminary data.</text>
</comment>
<dbReference type="EC" id="3.4.24.-" evidence="14"/>
<dbReference type="GO" id="GO:0006508">
    <property type="term" value="P:proteolysis"/>
    <property type="evidence" value="ECO:0007669"/>
    <property type="project" value="UniProtKB-KW"/>
</dbReference>
<evidence type="ECO:0000256" key="5">
    <source>
        <dbReference type="ARBA" id="ARBA00022723"/>
    </source>
</evidence>
<dbReference type="PANTHER" id="PTHR43221">
    <property type="entry name" value="PROTEASE HTPX"/>
    <property type="match status" value="1"/>
</dbReference>
<evidence type="ECO:0000256" key="11">
    <source>
        <dbReference type="RuleBase" id="RU003983"/>
    </source>
</evidence>
<evidence type="ECO:0000259" key="13">
    <source>
        <dbReference type="Pfam" id="PF01435"/>
    </source>
</evidence>
<keyword evidence="3 11" id="KW-0645">Protease</keyword>
<dbReference type="Pfam" id="PF01435">
    <property type="entry name" value="Peptidase_M48"/>
    <property type="match status" value="1"/>
</dbReference>
<evidence type="ECO:0000256" key="4">
    <source>
        <dbReference type="ARBA" id="ARBA00022692"/>
    </source>
</evidence>
<keyword evidence="9 11" id="KW-0482">Metalloprotease</keyword>
<evidence type="ECO:0000256" key="10">
    <source>
        <dbReference type="ARBA" id="ARBA00023136"/>
    </source>
</evidence>
<dbReference type="GO" id="GO:0005886">
    <property type="term" value="C:plasma membrane"/>
    <property type="evidence" value="ECO:0007669"/>
    <property type="project" value="UniProtKB-SubCell"/>
</dbReference>
<dbReference type="PANTHER" id="PTHR43221:SF1">
    <property type="entry name" value="PROTEASE HTPX"/>
    <property type="match status" value="1"/>
</dbReference>
<keyword evidence="2" id="KW-1003">Cell membrane</keyword>
<keyword evidence="14" id="KW-0346">Stress response</keyword>
<dbReference type="GO" id="GO:0046872">
    <property type="term" value="F:metal ion binding"/>
    <property type="evidence" value="ECO:0007669"/>
    <property type="project" value="UniProtKB-KW"/>
</dbReference>
<feature type="transmembrane region" description="Helical" evidence="12">
    <location>
        <begin position="140"/>
        <end position="160"/>
    </location>
</feature>
<feature type="domain" description="Peptidase M48" evidence="13">
    <location>
        <begin position="53"/>
        <end position="253"/>
    </location>
</feature>
<dbReference type="InterPro" id="IPR001915">
    <property type="entry name" value="Peptidase_M48"/>
</dbReference>
<evidence type="ECO:0000256" key="7">
    <source>
        <dbReference type="ARBA" id="ARBA00022833"/>
    </source>
</evidence>
<evidence type="ECO:0000256" key="6">
    <source>
        <dbReference type="ARBA" id="ARBA00022801"/>
    </source>
</evidence>
<evidence type="ECO:0000256" key="9">
    <source>
        <dbReference type="ARBA" id="ARBA00023049"/>
    </source>
</evidence>
<keyword evidence="5" id="KW-0479">Metal-binding</keyword>
<gene>
    <name evidence="14" type="ORF">GGQ63_004336</name>
</gene>
<sequence length="294" mass="32786">MALIVGLCAWTLWGAEGLLWGVIGAFFALLVTPAIAPGLILSLYGATPLSPEEMPNIHSVLEELSRRAKLPTVPSICYVPSRSVNAFTVGNREAAAIALTDGMLRTLNLRELTNVLAHEVGHIANNDLWIMGLADMMSRMMTIMSYFSFLLLTLNMPLVLTGQVVIPWLFILLLMFGPTIMSFLQLALSRSREFDADLSAAILTGDPRGLASALAKLERQGRFWENLFLPQQHIPDPSLLRTHPPTEERIRRLIDLAERPPARAELPRPPAAVLPVRMRRVDPPPRRRWSGLWY</sequence>
<organism evidence="14 15">
    <name type="scientific">Prosthecomicrobium pneumaticum</name>
    <dbReference type="NCBI Taxonomy" id="81895"/>
    <lineage>
        <taxon>Bacteria</taxon>
        <taxon>Pseudomonadati</taxon>
        <taxon>Pseudomonadota</taxon>
        <taxon>Alphaproteobacteria</taxon>
        <taxon>Hyphomicrobiales</taxon>
        <taxon>Kaistiaceae</taxon>
        <taxon>Prosthecomicrobium</taxon>
    </lineage>
</organism>
<feature type="transmembrane region" description="Helical" evidence="12">
    <location>
        <begin position="166"/>
        <end position="188"/>
    </location>
</feature>
<name>A0A7W9FR09_9HYPH</name>
<evidence type="ECO:0000313" key="15">
    <source>
        <dbReference type="Proteomes" id="UP000523821"/>
    </source>
</evidence>
<comment type="similarity">
    <text evidence="11">Belongs to the peptidase M48 family.</text>
</comment>
<protein>
    <submittedName>
        <fullName evidence="14">Heat shock protein HtpX</fullName>
        <ecNumber evidence="14">3.4.24.-</ecNumber>
    </submittedName>
</protein>
<dbReference type="GO" id="GO:0004222">
    <property type="term" value="F:metalloendopeptidase activity"/>
    <property type="evidence" value="ECO:0007669"/>
    <property type="project" value="InterPro"/>
</dbReference>
<proteinExistence type="inferred from homology"/>
<evidence type="ECO:0000256" key="3">
    <source>
        <dbReference type="ARBA" id="ARBA00022670"/>
    </source>
</evidence>
<keyword evidence="15" id="KW-1185">Reference proteome</keyword>
<keyword evidence="10 12" id="KW-0472">Membrane</keyword>
<dbReference type="CDD" id="cd07339">
    <property type="entry name" value="M48B_HtpX_like"/>
    <property type="match status" value="1"/>
</dbReference>
<evidence type="ECO:0000313" key="14">
    <source>
        <dbReference type="EMBL" id="MBB5755235.1"/>
    </source>
</evidence>
<evidence type="ECO:0000256" key="12">
    <source>
        <dbReference type="SAM" id="Phobius"/>
    </source>
</evidence>
<dbReference type="InterPro" id="IPR050083">
    <property type="entry name" value="HtpX_protease"/>
</dbReference>
<comment type="cofactor">
    <cofactor evidence="11">
        <name>Zn(2+)</name>
        <dbReference type="ChEBI" id="CHEBI:29105"/>
    </cofactor>
    <text evidence="11">Binds 1 zinc ion per subunit.</text>
</comment>
<evidence type="ECO:0000256" key="2">
    <source>
        <dbReference type="ARBA" id="ARBA00022475"/>
    </source>
</evidence>
<keyword evidence="4 12" id="KW-0812">Transmembrane</keyword>